<protein>
    <submittedName>
        <fullName evidence="3">RDH13</fullName>
    </submittedName>
</protein>
<dbReference type="PANTHER" id="PTHR43157">
    <property type="entry name" value="PHOSPHATIDYLINOSITOL-GLYCAN BIOSYNTHESIS CLASS F PROTEIN-RELATED"/>
    <property type="match status" value="1"/>
</dbReference>
<keyword evidence="4" id="KW-1185">Reference proteome</keyword>
<dbReference type="PRINTS" id="PR00080">
    <property type="entry name" value="SDRFAMILY"/>
</dbReference>
<evidence type="ECO:0000256" key="1">
    <source>
        <dbReference type="ARBA" id="ARBA00023002"/>
    </source>
</evidence>
<dbReference type="Proteomes" id="UP000007151">
    <property type="component" value="Unassembled WGS sequence"/>
</dbReference>
<comment type="caution">
    <text evidence="3">The sequence shown here is derived from an EMBL/GenBank/DDBJ whole genome shotgun (WGS) entry which is preliminary data.</text>
</comment>
<dbReference type="KEGG" id="dpl:KGM_205840"/>
<reference evidence="3 4" key="1">
    <citation type="journal article" date="2011" name="Cell">
        <title>The monarch butterfly genome yields insights into long-distance migration.</title>
        <authorList>
            <person name="Zhan S."/>
            <person name="Merlin C."/>
            <person name="Boore J.L."/>
            <person name="Reppert S.M."/>
        </authorList>
    </citation>
    <scope>NUCLEOTIDE SEQUENCE [LARGE SCALE GENOMIC DNA]</scope>
    <source>
        <strain evidence="3">F-2</strain>
    </source>
</reference>
<dbReference type="EMBL" id="AGBW02001598">
    <property type="protein sequence ID" value="OWR55702.1"/>
    <property type="molecule type" value="Genomic_DNA"/>
</dbReference>
<proteinExistence type="inferred from homology"/>
<accession>A0A212FPM2</accession>
<dbReference type="STRING" id="278856.A0A212FPM2"/>
<dbReference type="GO" id="GO:0016491">
    <property type="term" value="F:oxidoreductase activity"/>
    <property type="evidence" value="ECO:0007669"/>
    <property type="project" value="UniProtKB-KW"/>
</dbReference>
<dbReference type="PANTHER" id="PTHR43157:SF31">
    <property type="entry name" value="PHOSPHATIDYLINOSITOL-GLYCAN BIOSYNTHESIS CLASS F PROTEIN"/>
    <property type="match status" value="1"/>
</dbReference>
<dbReference type="OrthoDB" id="191979at2759"/>
<evidence type="ECO:0000313" key="4">
    <source>
        <dbReference type="Proteomes" id="UP000007151"/>
    </source>
</evidence>
<name>A0A212FPM2_DANPL</name>
<dbReference type="Gene3D" id="3.40.50.720">
    <property type="entry name" value="NAD(P)-binding Rossmann-like Domain"/>
    <property type="match status" value="1"/>
</dbReference>
<evidence type="ECO:0000256" key="2">
    <source>
        <dbReference type="RuleBase" id="RU000363"/>
    </source>
</evidence>
<gene>
    <name evidence="3" type="ORF">KGM_205840</name>
</gene>
<dbReference type="InterPro" id="IPR036291">
    <property type="entry name" value="NAD(P)-bd_dom_sf"/>
</dbReference>
<evidence type="ECO:0000313" key="3">
    <source>
        <dbReference type="EMBL" id="OWR55702.1"/>
    </source>
</evidence>
<dbReference type="PRINTS" id="PR00081">
    <property type="entry name" value="GDHRDH"/>
</dbReference>
<organism evidence="3 4">
    <name type="scientific">Danaus plexippus plexippus</name>
    <dbReference type="NCBI Taxonomy" id="278856"/>
    <lineage>
        <taxon>Eukaryota</taxon>
        <taxon>Metazoa</taxon>
        <taxon>Ecdysozoa</taxon>
        <taxon>Arthropoda</taxon>
        <taxon>Hexapoda</taxon>
        <taxon>Insecta</taxon>
        <taxon>Pterygota</taxon>
        <taxon>Neoptera</taxon>
        <taxon>Endopterygota</taxon>
        <taxon>Lepidoptera</taxon>
        <taxon>Glossata</taxon>
        <taxon>Ditrysia</taxon>
        <taxon>Papilionoidea</taxon>
        <taxon>Nymphalidae</taxon>
        <taxon>Danainae</taxon>
        <taxon>Danaini</taxon>
        <taxon>Danaina</taxon>
        <taxon>Danaus</taxon>
        <taxon>Danaus</taxon>
    </lineage>
</organism>
<sequence>MFLLVLFLIIVTIIILYRAVCRKHNSICTSRKKLKERTAVITGGTAGIGQQIALDFAARGARVIIASPFEDEGVKARNEIIRRSGNEDVIYKFLDLASLKSIRKFAADINESEKRLHILVNNAGIGIPGEFKTDDGMNLVMQVNYYGHFLLTLLLLPLLIKSGTKLEPSRIINMSSITRFIGSFDIHNYNRTKYWNSFKTYCNSKLSLVLFSHELTKKIAGKNVVINCADPGCVSTKIFKSYFPYAGKMCQVVIKIFFKNPWEGAQTAVYMAVDQKAGEVSGQVFNNCKLNSAHTWNDIDKYSEMLWKQSSELVFKDEKEISSLLPKD</sequence>
<keyword evidence="1" id="KW-0560">Oxidoreductase</keyword>
<dbReference type="Pfam" id="PF00106">
    <property type="entry name" value="adh_short"/>
    <property type="match status" value="1"/>
</dbReference>
<dbReference type="SUPFAM" id="SSF51735">
    <property type="entry name" value="NAD(P)-binding Rossmann-fold domains"/>
    <property type="match status" value="1"/>
</dbReference>
<comment type="similarity">
    <text evidence="2">Belongs to the short-chain dehydrogenases/reductases (SDR) family.</text>
</comment>
<dbReference type="AlphaFoldDB" id="A0A212FPM2"/>
<dbReference type="InterPro" id="IPR002347">
    <property type="entry name" value="SDR_fam"/>
</dbReference>